<comment type="caution">
    <text evidence="2">The sequence shown here is derived from an EMBL/GenBank/DDBJ whole genome shotgun (WGS) entry which is preliminary data.</text>
</comment>
<gene>
    <name evidence="2" type="ORF">AFZ32_11565</name>
</gene>
<dbReference type="Proteomes" id="UP000219632">
    <property type="component" value="Unassembled WGS sequence"/>
</dbReference>
<feature type="transmembrane region" description="Helical" evidence="1">
    <location>
        <begin position="21"/>
        <end position="42"/>
    </location>
</feature>
<keyword evidence="1" id="KW-0472">Membrane</keyword>
<proteinExistence type="predicted"/>
<evidence type="ECO:0000256" key="1">
    <source>
        <dbReference type="SAM" id="Phobius"/>
    </source>
</evidence>
<protein>
    <submittedName>
        <fullName evidence="2">Uncharacterized protein</fullName>
    </submittedName>
</protein>
<reference evidence="2 3" key="1">
    <citation type="submission" date="2017-09" db="EMBL/GenBank/DDBJ databases">
        <title>Draft Genomes of 144 Listeria Monocytogenes isolates from foods.</title>
        <authorList>
            <person name="Wu C.H."/>
            <person name="Ng J."/>
            <person name="Kiang D."/>
            <person name="Chen C.-Y."/>
            <person name="Frink S."/>
            <person name="Lafrades M."/>
            <person name="Morales C."/>
            <person name="Park P."/>
            <person name="Zwick M."/>
        </authorList>
    </citation>
    <scope>NUCLEOTIDE SEQUENCE [LARGE SCALE GENOMIC DNA]</scope>
    <source>
        <strain evidence="2 3">CDPHFDLB-F14M01633.75-2</strain>
    </source>
</reference>
<dbReference type="EMBL" id="NYPG01000006">
    <property type="protein sequence ID" value="PDK40700.1"/>
    <property type="molecule type" value="Genomic_DNA"/>
</dbReference>
<accession>A0ABX4IBR8</accession>
<sequence>MKVLMEGMIIIEKNLKELAKLAFCFIPISFLLSFIGPCLHYFNRNTLFFSSTIWMKSVTIFMVSMLFCGIFFSAIAERIKK</sequence>
<organism evidence="2 3">
    <name type="scientific">Listeria welshimeri</name>
    <dbReference type="NCBI Taxonomy" id="1643"/>
    <lineage>
        <taxon>Bacteria</taxon>
        <taxon>Bacillati</taxon>
        <taxon>Bacillota</taxon>
        <taxon>Bacilli</taxon>
        <taxon>Bacillales</taxon>
        <taxon>Listeriaceae</taxon>
        <taxon>Listeria</taxon>
    </lineage>
</organism>
<keyword evidence="1" id="KW-1133">Transmembrane helix</keyword>
<keyword evidence="1" id="KW-0812">Transmembrane</keyword>
<feature type="transmembrane region" description="Helical" evidence="1">
    <location>
        <begin position="54"/>
        <end position="76"/>
    </location>
</feature>
<evidence type="ECO:0000313" key="3">
    <source>
        <dbReference type="Proteomes" id="UP000219632"/>
    </source>
</evidence>
<evidence type="ECO:0000313" key="2">
    <source>
        <dbReference type="EMBL" id="PDK40700.1"/>
    </source>
</evidence>
<keyword evidence="3" id="KW-1185">Reference proteome</keyword>
<name>A0ABX4IBR8_LISWE</name>